<name>A0A3G8WJS2_9FLAO</name>
<keyword evidence="5" id="KW-0653">Protein transport</keyword>
<reference evidence="7" key="1">
    <citation type="submission" date="2018-11" db="EMBL/GenBank/DDBJ databases">
        <title>Proposal to divide the Flavobacteriaceae and reorganize its genera based on Amino Acid Identity values calculated from whole genome sequences.</title>
        <authorList>
            <person name="Nicholson A.C."/>
            <person name="Gulvik C.A."/>
            <person name="Whitney A.M."/>
            <person name="Humrighouse B.W."/>
            <person name="Bell M."/>
            <person name="Holmes B."/>
            <person name="Steigerwalt A.B."/>
            <person name="Villarma A."/>
            <person name="Sheth M."/>
            <person name="Batra D."/>
            <person name="Pryor J."/>
            <person name="Bernardet J.-F."/>
            <person name="Hugo C."/>
            <person name="Kampfer P."/>
            <person name="Newman J.D."/>
            <person name="McQuiston J.R."/>
        </authorList>
    </citation>
    <scope>NUCLEOTIDE SEQUENCE [LARGE SCALE GENOMIC DNA]</scope>
    <source>
        <strain evidence="7">H4753</strain>
    </source>
</reference>
<keyword evidence="5" id="KW-1003">Cell membrane</keyword>
<accession>A0A3G8WJS2</accession>
<comment type="caution">
    <text evidence="5">Lacks conserved residue(s) required for the propagation of feature annotation.</text>
</comment>
<comment type="subunit">
    <text evidence="5">Forms a complex with TatA.</text>
</comment>
<feature type="transmembrane region" description="Helical" evidence="5">
    <location>
        <begin position="126"/>
        <end position="154"/>
    </location>
</feature>
<feature type="transmembrane region" description="Helical" evidence="5">
    <location>
        <begin position="174"/>
        <end position="202"/>
    </location>
</feature>
<gene>
    <name evidence="5 6" type="primary">tatC</name>
    <name evidence="6" type="ORF">EIH08_07250</name>
</gene>
<dbReference type="GO" id="GO:0065002">
    <property type="term" value="P:intracellular protein transmembrane transport"/>
    <property type="evidence" value="ECO:0007669"/>
    <property type="project" value="TreeGrafter"/>
</dbReference>
<keyword evidence="5" id="KW-0813">Transport</keyword>
<protein>
    <recommendedName>
        <fullName evidence="5">Sec-independent protein translocase protein TatC</fullName>
    </recommendedName>
</protein>
<keyword evidence="4 5" id="KW-0472">Membrane</keyword>
<comment type="function">
    <text evidence="5">Part of the twin-arginine translocation (Tat) system that transports large folded proteins containing a characteristic twin-arginine motif in their signal peptide across membranes.</text>
</comment>
<dbReference type="PANTHER" id="PTHR30371">
    <property type="entry name" value="SEC-INDEPENDENT PROTEIN TRANSLOCASE PROTEIN TATC"/>
    <property type="match status" value="1"/>
</dbReference>
<feature type="transmembrane region" description="Helical" evidence="5">
    <location>
        <begin position="84"/>
        <end position="105"/>
    </location>
</feature>
<dbReference type="AlphaFoldDB" id="A0A3G8WJS2"/>
<organism evidence="6 7">
    <name type="scientific">Chryseobacterium taklimakanense</name>
    <dbReference type="NCBI Taxonomy" id="536441"/>
    <lineage>
        <taxon>Bacteria</taxon>
        <taxon>Pseudomonadati</taxon>
        <taxon>Bacteroidota</taxon>
        <taxon>Flavobacteriia</taxon>
        <taxon>Flavobacteriales</taxon>
        <taxon>Weeksellaceae</taxon>
        <taxon>Chryseobacterium group</taxon>
        <taxon>Chryseobacterium</taxon>
    </lineage>
</organism>
<evidence type="ECO:0000256" key="3">
    <source>
        <dbReference type="ARBA" id="ARBA00022989"/>
    </source>
</evidence>
<comment type="similarity">
    <text evidence="5">Belongs to the TatC family.</text>
</comment>
<dbReference type="GO" id="GO:0009977">
    <property type="term" value="F:proton motive force dependent protein transmembrane transporter activity"/>
    <property type="evidence" value="ECO:0007669"/>
    <property type="project" value="TreeGrafter"/>
</dbReference>
<evidence type="ECO:0000256" key="1">
    <source>
        <dbReference type="ARBA" id="ARBA00004141"/>
    </source>
</evidence>
<proteinExistence type="inferred from homology"/>
<dbReference type="GO" id="GO:0043953">
    <property type="term" value="P:protein transport by the Tat complex"/>
    <property type="evidence" value="ECO:0007669"/>
    <property type="project" value="UniProtKB-UniRule"/>
</dbReference>
<sequence length="269" mass="30516">MSLIGHIGELRAHLIRCIIAVIICGFIVGYNIEWIMDKIFFGPVRNDFPTFKLINNLSQEFFQTNAIDIPKDFPVRTQKLMQQFNVMMSVSVIGGIVLAFPYIIWELWRFVSPALHPKEKKNSAMLINSVWILFLLGILSGYFLILPFAINFGVMFKISDVIEPLYDLSDYTALFFQVVLGMGIVFLFPIIVYFLTTIGILTPQFLKTYRRHSIVLIAVIAAVITPADVLSMMMAAIPLVVLYEFSVALCGRTYKRIQKEEAAALVKTS</sequence>
<keyword evidence="5" id="KW-0811">Translocation</keyword>
<dbReference type="NCBIfam" id="TIGR00945">
    <property type="entry name" value="tatC"/>
    <property type="match status" value="1"/>
</dbReference>
<dbReference type="GO" id="GO:0033281">
    <property type="term" value="C:TAT protein transport complex"/>
    <property type="evidence" value="ECO:0007669"/>
    <property type="project" value="UniProtKB-UniRule"/>
</dbReference>
<dbReference type="InterPro" id="IPR002033">
    <property type="entry name" value="TatC"/>
</dbReference>
<dbReference type="Proteomes" id="UP000282297">
    <property type="component" value="Chromosome"/>
</dbReference>
<keyword evidence="3 5" id="KW-1133">Transmembrane helix</keyword>
<evidence type="ECO:0000256" key="4">
    <source>
        <dbReference type="ARBA" id="ARBA00023136"/>
    </source>
</evidence>
<evidence type="ECO:0000256" key="2">
    <source>
        <dbReference type="ARBA" id="ARBA00022692"/>
    </source>
</evidence>
<keyword evidence="2 5" id="KW-0812">Transmembrane</keyword>
<feature type="transmembrane region" description="Helical" evidence="5">
    <location>
        <begin position="12"/>
        <end position="32"/>
    </location>
</feature>
<comment type="subcellular location">
    <subcellularLocation>
        <location evidence="5">Cell membrane</location>
        <topology evidence="5">Multi-pass membrane protein</topology>
    </subcellularLocation>
    <subcellularLocation>
        <location evidence="1">Membrane</location>
        <topology evidence="1">Multi-pass membrane protein</topology>
    </subcellularLocation>
</comment>
<dbReference type="HAMAP" id="MF_00902">
    <property type="entry name" value="TatC"/>
    <property type="match status" value="1"/>
</dbReference>
<dbReference type="Pfam" id="PF00902">
    <property type="entry name" value="TatC"/>
    <property type="match status" value="1"/>
</dbReference>
<evidence type="ECO:0000256" key="5">
    <source>
        <dbReference type="HAMAP-Rule" id="MF_00902"/>
    </source>
</evidence>
<dbReference type="PRINTS" id="PR01840">
    <property type="entry name" value="TATCFAMILY"/>
</dbReference>
<evidence type="ECO:0000313" key="6">
    <source>
        <dbReference type="EMBL" id="AZI21430.1"/>
    </source>
</evidence>
<feature type="transmembrane region" description="Helical" evidence="5">
    <location>
        <begin position="214"/>
        <end position="237"/>
    </location>
</feature>
<dbReference type="PANTHER" id="PTHR30371:SF0">
    <property type="entry name" value="SEC-INDEPENDENT PROTEIN TRANSLOCASE PROTEIN TATC, CHLOROPLASTIC-RELATED"/>
    <property type="match status" value="1"/>
</dbReference>
<evidence type="ECO:0000313" key="7">
    <source>
        <dbReference type="Proteomes" id="UP000282297"/>
    </source>
</evidence>
<dbReference type="EMBL" id="CP034171">
    <property type="protein sequence ID" value="AZI21430.1"/>
    <property type="molecule type" value="Genomic_DNA"/>
</dbReference>